<dbReference type="Pfam" id="PF13559">
    <property type="entry name" value="DUF4129"/>
    <property type="match status" value="1"/>
</dbReference>
<dbReference type="InterPro" id="IPR025403">
    <property type="entry name" value="TgpA-like_C"/>
</dbReference>
<accession>A0ABV9LU80</accession>
<evidence type="ECO:0000313" key="3">
    <source>
        <dbReference type="EMBL" id="MFC4699569.1"/>
    </source>
</evidence>
<dbReference type="EMBL" id="JBHSGU010000002">
    <property type="protein sequence ID" value="MFC4699569.1"/>
    <property type="molecule type" value="Genomic_DNA"/>
</dbReference>
<dbReference type="Proteomes" id="UP001595897">
    <property type="component" value="Unassembled WGS sequence"/>
</dbReference>
<keyword evidence="1" id="KW-0472">Membrane</keyword>
<dbReference type="Gene3D" id="3.10.620.30">
    <property type="match status" value="1"/>
</dbReference>
<dbReference type="InterPro" id="IPR052901">
    <property type="entry name" value="Bact_TGase-like"/>
</dbReference>
<sequence length="662" mass="75732">MRKLTHEQLKVPGTLVSVCFALAILPLSPTMMSWVWILFLCALGVVWAKVVKKIRPLNNATLNLLAIFCMLLLVFFSGKFGLLSTMINLLIVAGCLKLITMRSFADFHLIIVVVVFLVACGFIHHQDLLLSSYYTIVLFATLSSAYFLNSGKLKHAASIKQSMKLIAQTIPITVILFIMVPRLPPLWEAASKNSSSTGLSENLTPGDIANLAQSGDLAFRAEFTDTIPAPEERYWRAIVLDYFNGTTWSMSEEMSTFENTPDVTPFGEATRYLIIAEPNDLRWQYSLDYPIVEEVMSDRAIQRNSSYQLFTAKDNTKASLYIVNSYMDMPLNQYMSQYERQRHLQTPREGNPRTRAYIADTIDASMDTSARVSAIVDMFKSSQFAYTLKPPLMTVDPVDQFLFEYQRGFCSHYATSLAYMLRLADVPARVVTGYQGGELQNKNILTVRQYDAHAWVEYWAENEGWKRIDPTAMVAPNRLMSGLFSSITEEEGDLVERPFNLSEFNDAAIIRQIRDFLVLIDHQWTQSVLRFDQDSQRDLIKKLFGDFNAKNMTTFMFVALGIIVLFIALVFLPYKSWFSRTAPSALSTLLAFLEQHGMQKKPHETLKQFSTRISPKLNSRQQKELTRFVNRFYRAQYANKDAEPKEFERLLYSLKLSFKSKR</sequence>
<name>A0ABV9LU80_9ALTE</name>
<dbReference type="SUPFAM" id="SSF54001">
    <property type="entry name" value="Cysteine proteinases"/>
    <property type="match status" value="1"/>
</dbReference>
<feature type="transmembrane region" description="Helical" evidence="1">
    <location>
        <begin position="107"/>
        <end position="125"/>
    </location>
</feature>
<proteinExistence type="predicted"/>
<feature type="transmembrane region" description="Helical" evidence="1">
    <location>
        <begin position="131"/>
        <end position="148"/>
    </location>
</feature>
<dbReference type="PANTHER" id="PTHR42736:SF1">
    <property type="entry name" value="PROTEIN-GLUTAMINE GAMMA-GLUTAMYLTRANSFERASE"/>
    <property type="match status" value="1"/>
</dbReference>
<keyword evidence="1" id="KW-0812">Transmembrane</keyword>
<dbReference type="InterPro" id="IPR038765">
    <property type="entry name" value="Papain-like_cys_pep_sf"/>
</dbReference>
<dbReference type="SMART" id="SM00460">
    <property type="entry name" value="TGc"/>
    <property type="match status" value="1"/>
</dbReference>
<evidence type="ECO:0000259" key="2">
    <source>
        <dbReference type="SMART" id="SM00460"/>
    </source>
</evidence>
<dbReference type="PANTHER" id="PTHR42736">
    <property type="entry name" value="PROTEIN-GLUTAMINE GAMMA-GLUTAMYLTRANSFERASE"/>
    <property type="match status" value="1"/>
</dbReference>
<dbReference type="Pfam" id="PF11992">
    <property type="entry name" value="TgpA_N"/>
    <property type="match status" value="1"/>
</dbReference>
<gene>
    <name evidence="3" type="ORF">ACFO4O_05290</name>
</gene>
<dbReference type="RefSeq" id="WP_382406310.1">
    <property type="nucleotide sequence ID" value="NZ_JBHSGU010000002.1"/>
</dbReference>
<feature type="transmembrane region" description="Helical" evidence="1">
    <location>
        <begin position="9"/>
        <end position="27"/>
    </location>
</feature>
<keyword evidence="4" id="KW-1185">Reference proteome</keyword>
<evidence type="ECO:0000256" key="1">
    <source>
        <dbReference type="SAM" id="Phobius"/>
    </source>
</evidence>
<reference evidence="4" key="1">
    <citation type="journal article" date="2019" name="Int. J. Syst. Evol. Microbiol.">
        <title>The Global Catalogue of Microorganisms (GCM) 10K type strain sequencing project: providing services to taxonomists for standard genome sequencing and annotation.</title>
        <authorList>
            <consortium name="The Broad Institute Genomics Platform"/>
            <consortium name="The Broad Institute Genome Sequencing Center for Infectious Disease"/>
            <person name="Wu L."/>
            <person name="Ma J."/>
        </authorList>
    </citation>
    <scope>NUCLEOTIDE SEQUENCE [LARGE SCALE GENOMIC DNA]</scope>
    <source>
        <strain evidence="4">KACC 12507</strain>
    </source>
</reference>
<feature type="transmembrane region" description="Helical" evidence="1">
    <location>
        <begin position="57"/>
        <end position="76"/>
    </location>
</feature>
<feature type="transmembrane region" description="Helical" evidence="1">
    <location>
        <begin position="169"/>
        <end position="187"/>
    </location>
</feature>
<dbReference type="InterPro" id="IPR021878">
    <property type="entry name" value="TgpA_N"/>
</dbReference>
<comment type="caution">
    <text evidence="3">The sequence shown here is derived from an EMBL/GenBank/DDBJ whole genome shotgun (WGS) entry which is preliminary data.</text>
</comment>
<feature type="transmembrane region" description="Helical" evidence="1">
    <location>
        <begin position="555"/>
        <end position="574"/>
    </location>
</feature>
<feature type="domain" description="Transglutaminase-like" evidence="2">
    <location>
        <begin position="402"/>
        <end position="472"/>
    </location>
</feature>
<dbReference type="InterPro" id="IPR002931">
    <property type="entry name" value="Transglutaminase-like"/>
</dbReference>
<organism evidence="3 4">
    <name type="scientific">Glaciecola siphonariae</name>
    <dbReference type="NCBI Taxonomy" id="521012"/>
    <lineage>
        <taxon>Bacteria</taxon>
        <taxon>Pseudomonadati</taxon>
        <taxon>Pseudomonadota</taxon>
        <taxon>Gammaproteobacteria</taxon>
        <taxon>Alteromonadales</taxon>
        <taxon>Alteromonadaceae</taxon>
        <taxon>Glaciecola</taxon>
    </lineage>
</organism>
<evidence type="ECO:0000313" key="4">
    <source>
        <dbReference type="Proteomes" id="UP001595897"/>
    </source>
</evidence>
<protein>
    <submittedName>
        <fullName evidence="3">TransglutaminaseTgpA domain-containing protein</fullName>
    </submittedName>
</protein>
<keyword evidence="1" id="KW-1133">Transmembrane helix</keyword>
<dbReference type="Pfam" id="PF01841">
    <property type="entry name" value="Transglut_core"/>
    <property type="match status" value="1"/>
</dbReference>